<dbReference type="Pfam" id="PF10543">
    <property type="entry name" value="ORF6N"/>
    <property type="match status" value="1"/>
</dbReference>
<dbReference type="RefSeq" id="WP_379041913.1">
    <property type="nucleotide sequence ID" value="NZ_JBHSKW010000018.1"/>
</dbReference>
<accession>A0ABW5TQ78</accession>
<dbReference type="InterPro" id="IPR018873">
    <property type="entry name" value="KilA-N_DNA-bd_domain"/>
</dbReference>
<feature type="domain" description="KilA-N DNA-binding" evidence="1">
    <location>
        <begin position="19"/>
        <end position="103"/>
    </location>
</feature>
<proteinExistence type="predicted"/>
<dbReference type="EMBL" id="JBHULV010000014">
    <property type="protein sequence ID" value="MFD2731079.1"/>
    <property type="molecule type" value="Genomic_DNA"/>
</dbReference>
<evidence type="ECO:0000259" key="1">
    <source>
        <dbReference type="Pfam" id="PF10543"/>
    </source>
</evidence>
<keyword evidence="3" id="KW-1185">Reference proteome</keyword>
<name>A0ABW5TQ78_9SPHI</name>
<evidence type="ECO:0000313" key="3">
    <source>
        <dbReference type="Proteomes" id="UP001597546"/>
    </source>
</evidence>
<evidence type="ECO:0000313" key="2">
    <source>
        <dbReference type="EMBL" id="MFD2731079.1"/>
    </source>
</evidence>
<dbReference type="Proteomes" id="UP001597546">
    <property type="component" value="Unassembled WGS sequence"/>
</dbReference>
<protein>
    <submittedName>
        <fullName evidence="2">ORF6N domain-containing protein</fullName>
    </submittedName>
</protein>
<reference evidence="3" key="1">
    <citation type="journal article" date="2019" name="Int. J. Syst. Evol. Microbiol.">
        <title>The Global Catalogue of Microorganisms (GCM) 10K type strain sequencing project: providing services to taxonomists for standard genome sequencing and annotation.</title>
        <authorList>
            <consortium name="The Broad Institute Genomics Platform"/>
            <consortium name="The Broad Institute Genome Sequencing Center for Infectious Disease"/>
            <person name="Wu L."/>
            <person name="Ma J."/>
        </authorList>
    </citation>
    <scope>NUCLEOTIDE SEQUENCE [LARGE SCALE GENOMIC DNA]</scope>
    <source>
        <strain evidence="3">KCTC 42456</strain>
    </source>
</reference>
<gene>
    <name evidence="2" type="ORF">ACFSSE_05120</name>
</gene>
<comment type="caution">
    <text evidence="2">The sequence shown here is derived from an EMBL/GenBank/DDBJ whole genome shotgun (WGS) entry which is preliminary data.</text>
</comment>
<sequence>MSKTKQEQAVGITDEIILNKIYYLRDQKVMLDSDSAELYGVVTKRLNEQVGRNIDRFPADFMFTITQEEFENLKSKIATSSWGGRRTLPNVFTEHGVLMLSSIIIANKLFK</sequence>
<organism evidence="2 3">
    <name type="scientific">Pedobacter alpinus</name>
    <dbReference type="NCBI Taxonomy" id="1590643"/>
    <lineage>
        <taxon>Bacteria</taxon>
        <taxon>Pseudomonadati</taxon>
        <taxon>Bacteroidota</taxon>
        <taxon>Sphingobacteriia</taxon>
        <taxon>Sphingobacteriales</taxon>
        <taxon>Sphingobacteriaceae</taxon>
        <taxon>Pedobacter</taxon>
    </lineage>
</organism>